<evidence type="ECO:0000256" key="11">
    <source>
        <dbReference type="SAM" id="MobiDB-lite"/>
    </source>
</evidence>
<dbReference type="OMA" id="GFWTESQ"/>
<evidence type="ECO:0000256" key="8">
    <source>
        <dbReference type="ARBA" id="ARBA00023163"/>
    </source>
</evidence>
<accession>A0A0R4IEE5</accession>
<sequence length="1481" mass="167628">MAAVNSAEECNLQSNKDSLSPEYKNVAAQKMNIDPVSNSKDSNAKNTNGEMAYSPAGLAFKAQDHADAAAVSAVKIKVEQAEEDECVIVHVDEAEDADVAVMSTSKRDSSARGESVEGDWPFRCEDCSEAFGNEEDYLEHRSEHIHDGPIVCLDTDSQWDHLLISTDGGRRTLFCGLCGQKFSSSKGFFNHQMKHRNQAIKRETGNSFSAARQKIFECKVCGKTYSTIGQCLNHERSHKQASKSVFHQIAHLKKKSFQCPTCGRCYSRASALDAHRRCHEVKLVKSKTFETEKTMSLNEASAQDQNNGTSSEQTEEQEQKVFQCFCGRSFRTMCGLGTHQRFSTSCSDGKVKEEIKHPFVCSECGKTFISSVALLCHQRWHKRREQLVCNNQSYKCSECGRVFTSLTFYNKHQRLAHSEEQAAKSFLHQVIQLKKKAFECQQCGRRFSRASALQSHQLCHTDAFFDIMEKKPEMSTAIHTVKIQEDHVDSVVFQAQDISDVQVQEKDINCNNTVEEHNAVDADYEVVHITSSDDSESTQDPNPDLELVCESDQEEKDDLSLTAESTSSLPLNPAIDVKIVQIDYEHLNEEPFMNAELMSKSHPRVAKYNCPHCDRKFFKASSLRCHVLWHKRSMRKKAEWQKFDILSPTKKVLLTCEVCGHESPSKSAHYFHMGKHDDKVACKSISYQLENLQKNNIKCEECGMCFSRLSALHSHQQLHSGKKKPFACLQCERSYATASGLYNHQKVCCGGAKDEMTKHFNPTKTLLGPKVHHCKKCGKGFWSMGAFCHHKQNNSECADVETRPASAGATENGHIRRKKRGRRGGYKKVHPMNSKVEHKCEVCGKSYHMLACFLKHKLVHDAQGLRPAVKSFDYQVQQLKKNSYQCPDCGKVFSRAMALQFHMKSHGFETGLPVTDPGSSERPQCLTCYSFFASESLLQDHQKHCLKPEDNVESSQEHEKVGTEIQDASSQKSEDVSEMSPSAVSDKEQKAPSASNMKYKCKDCSRSFSVIGALNFHKRIHRKGHQSKKMKSYPVKPLKLSKVKAEKCSAKSPFVCAECGRHFRTNSALGTHKRWHKDKKFAKYLSKTNTVRSRKSMDGGPYLCNLCGKGFFYLCVLRRHQLHHPPMEAQPQKDNEVAESKDLYTCPDCQMSFSTGSLLTTHFADHHSKNTETEKQSENVPTEELGSPIKQSYAYKADITKTEKTKVQHYQCPHCPKSFLNIRGLRAHKWQKHDKVSEQATVSQEEPLAYAKPIASCEVPKKKELKPYTEEESVQSSRNVELTKCLFRCNKCAKSFPSEDQLNAHKEVAKTRPHCCTLCCRGYWTENQLQQHLAWHNEVRQRLPTELRYRLSASIAPGPSDNLQTFSQRSESIVDLVSSQANSHKCLLCGKTFLSPRALQQHQTLHINEKPKHSSSCSQTFTDLKSFTDHHQECLGGKEQKDSNSAPSERDISDLTCTECGIYFKQETELHQHYIEHAQGL</sequence>
<dbReference type="GO" id="GO:0000981">
    <property type="term" value="F:DNA-binding transcription factor activity, RNA polymerase II-specific"/>
    <property type="evidence" value="ECO:0000318"/>
    <property type="project" value="GO_Central"/>
</dbReference>
<dbReference type="PROSITE" id="PS50157">
    <property type="entry name" value="ZINC_FINGER_C2H2_2"/>
    <property type="match status" value="20"/>
</dbReference>
<dbReference type="EMBL" id="CU062628">
    <property type="status" value="NOT_ANNOTATED_CDS"/>
    <property type="molecule type" value="Genomic_DNA"/>
</dbReference>
<dbReference type="SUPFAM" id="SSF57667">
    <property type="entry name" value="beta-beta-alpha zinc fingers"/>
    <property type="match status" value="9"/>
</dbReference>
<keyword evidence="7" id="KW-0238">DNA-binding</keyword>
<dbReference type="ZFIN" id="ZDB-GENE-141216-266">
    <property type="gene designation" value="si:ch211-261d7.6"/>
</dbReference>
<feature type="domain" description="C2H2-type" evidence="12">
    <location>
        <begin position="257"/>
        <end position="279"/>
    </location>
</feature>
<feature type="domain" description="C2H2-type" evidence="12">
    <location>
        <begin position="608"/>
        <end position="635"/>
    </location>
</feature>
<feature type="domain" description="C2H2-type" evidence="12">
    <location>
        <begin position="1144"/>
        <end position="1171"/>
    </location>
</feature>
<evidence type="ECO:0000256" key="6">
    <source>
        <dbReference type="ARBA" id="ARBA00023015"/>
    </source>
</evidence>
<feature type="region of interest" description="Disordered" evidence="11">
    <location>
        <begin position="295"/>
        <end position="314"/>
    </location>
</feature>
<dbReference type="GO" id="GO:0008270">
    <property type="term" value="F:zinc ion binding"/>
    <property type="evidence" value="ECO:0007669"/>
    <property type="project" value="UniProtKB-KW"/>
</dbReference>
<dbReference type="GeneTree" id="ENSGT00940000155965"/>
<dbReference type="RefSeq" id="XP_017206987.1">
    <property type="nucleotide sequence ID" value="XM_017351498.3"/>
</dbReference>
<comment type="subcellular location">
    <subcellularLocation>
        <location evidence="1">Nucleus</location>
    </subcellularLocation>
</comment>
<feature type="domain" description="C2H2-type" evidence="12">
    <location>
        <begin position="697"/>
        <end position="724"/>
    </location>
</feature>
<feature type="compositionally biased region" description="Polar residues" evidence="11">
    <location>
        <begin position="295"/>
        <end position="308"/>
    </location>
</feature>
<dbReference type="KEGG" id="dre:108179605"/>
<dbReference type="GO" id="GO:0005634">
    <property type="term" value="C:nucleus"/>
    <property type="evidence" value="ECO:0007669"/>
    <property type="project" value="UniProtKB-SubCell"/>
</dbReference>
<evidence type="ECO:0000256" key="4">
    <source>
        <dbReference type="ARBA" id="ARBA00022771"/>
    </source>
</evidence>
<organism evidence="13">
    <name type="scientific">Danio rerio</name>
    <name type="common">Zebrafish</name>
    <name type="synonym">Brachydanio rerio</name>
    <dbReference type="NCBI Taxonomy" id="7955"/>
    <lineage>
        <taxon>Eukaryota</taxon>
        <taxon>Metazoa</taxon>
        <taxon>Chordata</taxon>
        <taxon>Craniata</taxon>
        <taxon>Vertebrata</taxon>
        <taxon>Euteleostomi</taxon>
        <taxon>Actinopterygii</taxon>
        <taxon>Neopterygii</taxon>
        <taxon>Teleostei</taxon>
        <taxon>Ostariophysi</taxon>
        <taxon>Cypriniformes</taxon>
        <taxon>Danionidae</taxon>
        <taxon>Danioninae</taxon>
        <taxon>Danio</taxon>
    </lineage>
</organism>
<dbReference type="PANTHER" id="PTHR24384">
    <property type="entry name" value="FINGER PUTATIVE TRANSCRIPTION FACTOR FAMILY-RELATED"/>
    <property type="match status" value="1"/>
</dbReference>
<dbReference type="PANTHER" id="PTHR24384:SF189">
    <property type="entry name" value="C2H2-TYPE DOMAIN-CONTAINING PROTEIN-RELATED"/>
    <property type="match status" value="1"/>
</dbReference>
<dbReference type="Pfam" id="PF00096">
    <property type="entry name" value="zf-C2H2"/>
    <property type="match status" value="7"/>
</dbReference>
<evidence type="ECO:0000256" key="2">
    <source>
        <dbReference type="ARBA" id="ARBA00022723"/>
    </source>
</evidence>
<dbReference type="InterPro" id="IPR036236">
    <property type="entry name" value="Znf_C2H2_sf"/>
</dbReference>
<dbReference type="GO" id="GO:0006355">
    <property type="term" value="P:regulation of DNA-templated transcription"/>
    <property type="evidence" value="ECO:0000318"/>
    <property type="project" value="GO_Central"/>
</dbReference>
<reference evidence="13 14" key="1">
    <citation type="journal article" date="2013" name="Nature">
        <title>The zebrafish reference genome sequence and its relationship to the human genome.</title>
        <authorList>
            <consortium name="Genome Reference Consortium Zebrafish"/>
            <person name="Howe K."/>
            <person name="Clark M.D."/>
            <person name="Torroja C.F."/>
            <person name="Torrance J."/>
            <person name="Berthelot C."/>
            <person name="Muffato M."/>
            <person name="Collins J.E."/>
            <person name="Humphray S."/>
            <person name="McLaren K."/>
            <person name="Matthews L."/>
            <person name="McLaren S."/>
            <person name="Sealy I."/>
            <person name="Caccamo M."/>
            <person name="Churcher C."/>
            <person name="Scott C."/>
            <person name="Barrett J.C."/>
            <person name="Koch R."/>
            <person name="Rauch G.J."/>
            <person name="White S."/>
            <person name="Chow W."/>
            <person name="Kilian B."/>
            <person name="Quintais L.T."/>
            <person name="Guerra-Assuncao J.A."/>
            <person name="Zhou Y."/>
            <person name="Gu Y."/>
            <person name="Yen J."/>
            <person name="Vogel J.H."/>
            <person name="Eyre T."/>
            <person name="Redmond S."/>
            <person name="Banerjee R."/>
            <person name="Chi J."/>
            <person name="Fu B."/>
            <person name="Langley E."/>
            <person name="Maguire S.F."/>
            <person name="Laird G.K."/>
            <person name="Lloyd D."/>
            <person name="Kenyon E."/>
            <person name="Donaldson S."/>
            <person name="Sehra H."/>
            <person name="Almeida-King J."/>
            <person name="Loveland J."/>
            <person name="Trevanion S."/>
            <person name="Jones M."/>
            <person name="Quail M."/>
            <person name="Willey D."/>
            <person name="Hunt A."/>
            <person name="Burton J."/>
            <person name="Sims S."/>
            <person name="McLay K."/>
            <person name="Plumb B."/>
            <person name="Davis J."/>
            <person name="Clee C."/>
            <person name="Oliver K."/>
            <person name="Clark R."/>
            <person name="Riddle C."/>
            <person name="Elliot D."/>
            <person name="Eliott D."/>
            <person name="Threadgold G."/>
            <person name="Harden G."/>
            <person name="Ware D."/>
            <person name="Begum S."/>
            <person name="Mortimore B."/>
            <person name="Mortimer B."/>
            <person name="Kerry G."/>
            <person name="Heath P."/>
            <person name="Phillimore B."/>
            <person name="Tracey A."/>
            <person name="Corby N."/>
            <person name="Dunn M."/>
            <person name="Johnson C."/>
            <person name="Wood J."/>
            <person name="Clark S."/>
            <person name="Pelan S."/>
            <person name="Griffiths G."/>
            <person name="Smith M."/>
            <person name="Glithero R."/>
            <person name="Howden P."/>
            <person name="Barker N."/>
            <person name="Lloyd C."/>
            <person name="Stevens C."/>
            <person name="Harley J."/>
            <person name="Holt K."/>
            <person name="Panagiotidis G."/>
            <person name="Lovell J."/>
            <person name="Beasley H."/>
            <person name="Henderson C."/>
            <person name="Gordon D."/>
            <person name="Auger K."/>
            <person name="Wright D."/>
            <person name="Collins J."/>
            <person name="Raisen C."/>
            <person name="Dyer L."/>
            <person name="Leung K."/>
            <person name="Robertson L."/>
            <person name="Ambridge K."/>
            <person name="Leongamornlert D."/>
            <person name="McGuire S."/>
            <person name="Gilderthorp R."/>
            <person name="Griffiths C."/>
            <person name="Manthravadi D."/>
            <person name="Nichol S."/>
            <person name="Barker G."/>
            <person name="Whitehead S."/>
            <person name="Kay M."/>
            <person name="Brown J."/>
            <person name="Murnane C."/>
            <person name="Gray E."/>
            <person name="Humphries M."/>
            <person name="Sycamore N."/>
            <person name="Barker D."/>
            <person name="Saunders D."/>
            <person name="Wallis J."/>
            <person name="Babbage A."/>
            <person name="Hammond S."/>
            <person name="Mashreghi-Mohammadi M."/>
            <person name="Barr L."/>
            <person name="Martin S."/>
            <person name="Wray P."/>
            <person name="Ellington A."/>
            <person name="Matthews N."/>
            <person name="Ellwood M."/>
            <person name="Woodmansey R."/>
            <person name="Clark G."/>
            <person name="Cooper J."/>
            <person name="Cooper J."/>
            <person name="Tromans A."/>
            <person name="Grafham D."/>
            <person name="Skuce C."/>
            <person name="Pandian R."/>
            <person name="Andrews R."/>
            <person name="Harrison E."/>
            <person name="Kimberley A."/>
            <person name="Garnett J."/>
            <person name="Fosker N."/>
            <person name="Hall R."/>
            <person name="Garner P."/>
            <person name="Kelly D."/>
            <person name="Bird C."/>
            <person name="Palmer S."/>
            <person name="Gehring I."/>
            <person name="Berger A."/>
            <person name="Dooley C.M."/>
            <person name="Ersan-Urun Z."/>
            <person name="Eser C."/>
            <person name="Geiger H."/>
            <person name="Geisler M."/>
            <person name="Karotki L."/>
            <person name="Kirn A."/>
            <person name="Konantz J."/>
            <person name="Konantz M."/>
            <person name="Oberlander M."/>
            <person name="Rudolph-Geiger S."/>
            <person name="Teucke M."/>
            <person name="Lanz C."/>
            <person name="Raddatz G."/>
            <person name="Osoegawa K."/>
            <person name="Zhu B."/>
            <person name="Rapp A."/>
            <person name="Widaa S."/>
            <person name="Langford C."/>
            <person name="Yang F."/>
            <person name="Schuster S.C."/>
            <person name="Carter N.P."/>
            <person name="Harrow J."/>
            <person name="Ning Z."/>
            <person name="Herrero J."/>
            <person name="Searle S.M."/>
            <person name="Enright A."/>
            <person name="Geisler R."/>
            <person name="Plasterk R.H."/>
            <person name="Lee C."/>
            <person name="Westerfield M."/>
            <person name="de Jong P.J."/>
            <person name="Zon L.I."/>
            <person name="Postlethwait J.H."/>
            <person name="Nusslein-Volhard C."/>
            <person name="Hubbard T.J."/>
            <person name="Roest Crollius H."/>
            <person name="Rogers J."/>
            <person name="Stemple D.L."/>
        </authorList>
    </citation>
    <scope>NUCLEOTIDE SEQUENCE [LARGE SCALE GENOMIC DNA]</scope>
    <source>
        <strain evidence="13">Tuebingen</strain>
    </source>
</reference>
<accession>A0A8M6YTM6</accession>
<dbReference type="GeneID" id="108179605"/>
<feature type="compositionally biased region" description="Basic residues" evidence="11">
    <location>
        <begin position="815"/>
        <end position="827"/>
    </location>
</feature>
<feature type="domain" description="C2H2-type" evidence="12">
    <location>
        <begin position="394"/>
        <end position="422"/>
    </location>
</feature>
<keyword evidence="2" id="KW-0479">Metal-binding</keyword>
<proteinExistence type="predicted"/>
<keyword evidence="4 10" id="KW-0863">Zinc-finger</keyword>
<dbReference type="Pfam" id="PF13912">
    <property type="entry name" value="zf-C2H2_6"/>
    <property type="match status" value="3"/>
</dbReference>
<feature type="domain" description="C2H2-type" evidence="12">
    <location>
        <begin position="216"/>
        <end position="243"/>
    </location>
</feature>
<reference evidence="15" key="3">
    <citation type="submission" date="2025-04" db="UniProtKB">
        <authorList>
            <consortium name="RefSeq"/>
        </authorList>
    </citation>
    <scope>IDENTIFICATION</scope>
    <source>
        <strain evidence="15">Tuebingen</strain>
    </source>
</reference>
<feature type="domain" description="C2H2-type" evidence="12">
    <location>
        <begin position="1455"/>
        <end position="1478"/>
    </location>
</feature>
<dbReference type="AlphaFoldDB" id="A0A0R4IEE5"/>
<feature type="domain" description="C2H2-type" evidence="12">
    <location>
        <begin position="1384"/>
        <end position="1411"/>
    </location>
</feature>
<evidence type="ECO:0000256" key="5">
    <source>
        <dbReference type="ARBA" id="ARBA00022833"/>
    </source>
</evidence>
<keyword evidence="3" id="KW-0677">Repeat</keyword>
<feature type="compositionally biased region" description="Basic and acidic residues" evidence="11">
    <location>
        <begin position="948"/>
        <end position="962"/>
    </location>
</feature>
<dbReference type="InterPro" id="IPR013087">
    <property type="entry name" value="Znf_C2H2_type"/>
</dbReference>
<feature type="domain" description="C2H2-type" evidence="12">
    <location>
        <begin position="438"/>
        <end position="461"/>
    </location>
</feature>
<keyword evidence="14" id="KW-1185">Reference proteome</keyword>
<dbReference type="AGR" id="ZFIN:ZDB-GENE-141216-266"/>
<feature type="domain" description="C2H2-type" evidence="12">
    <location>
        <begin position="122"/>
        <end position="149"/>
    </location>
</feature>
<name>A0A0R4IEE5_DANRE</name>
<dbReference type="Gene3D" id="3.30.160.60">
    <property type="entry name" value="Classic Zinc Finger"/>
    <property type="match status" value="10"/>
</dbReference>
<feature type="domain" description="C2H2-type" evidence="12">
    <location>
        <begin position="999"/>
        <end position="1026"/>
    </location>
</feature>
<evidence type="ECO:0000256" key="3">
    <source>
        <dbReference type="ARBA" id="ARBA00022737"/>
    </source>
</evidence>
<evidence type="ECO:0000313" key="16">
    <source>
        <dbReference type="ZFIN" id="ZDB-GENE-141216-266"/>
    </source>
</evidence>
<dbReference type="Proteomes" id="UP000000437">
    <property type="component" value="Chromosome 16"/>
</dbReference>
<evidence type="ECO:0000256" key="10">
    <source>
        <dbReference type="PROSITE-ProRule" id="PRU00042"/>
    </source>
</evidence>
<feature type="domain" description="C2H2-type" evidence="12">
    <location>
        <begin position="1287"/>
        <end position="1314"/>
    </location>
</feature>
<evidence type="ECO:0000256" key="7">
    <source>
        <dbReference type="ARBA" id="ARBA00023125"/>
    </source>
</evidence>
<dbReference type="FunFam" id="3.30.160.60:FF:000100">
    <property type="entry name" value="Zinc finger 45-like"/>
    <property type="match status" value="1"/>
</dbReference>
<feature type="region of interest" description="Disordered" evidence="11">
    <location>
        <begin position="948"/>
        <end position="992"/>
    </location>
</feature>
<keyword evidence="5" id="KW-0862">Zinc</keyword>
<feature type="region of interest" description="Disordered" evidence="11">
    <location>
        <begin position="808"/>
        <end position="827"/>
    </location>
</feature>
<protein>
    <submittedName>
        <fullName evidence="13">Si:ch211-261d7.6</fullName>
    </submittedName>
    <submittedName>
        <fullName evidence="15">Zinc finger protein 721</fullName>
    </submittedName>
</protein>
<evidence type="ECO:0000313" key="14">
    <source>
        <dbReference type="Proteomes" id="UP000000437"/>
    </source>
</evidence>
<gene>
    <name evidence="13 15 16" type="primary">si:ch211-261d7.6</name>
</gene>
<dbReference type="GO" id="GO:0000978">
    <property type="term" value="F:RNA polymerase II cis-regulatory region sequence-specific DNA binding"/>
    <property type="evidence" value="ECO:0000318"/>
    <property type="project" value="GO_Central"/>
</dbReference>
<feature type="domain" description="C2H2-type" evidence="12">
    <location>
        <begin position="359"/>
        <end position="386"/>
    </location>
</feature>
<keyword evidence="9" id="KW-0539">Nucleus</keyword>
<feature type="domain" description="C2H2-type" evidence="12">
    <location>
        <begin position="838"/>
        <end position="865"/>
    </location>
</feature>
<dbReference type="FunFam" id="3.30.160.60:FF:000322">
    <property type="entry name" value="GDNF-inducible zinc finger protein 1"/>
    <property type="match status" value="1"/>
</dbReference>
<dbReference type="InterPro" id="IPR050752">
    <property type="entry name" value="C2H2-ZF_domain"/>
</dbReference>
<feature type="domain" description="C2H2-type" evidence="12">
    <location>
        <begin position="173"/>
        <end position="200"/>
    </location>
</feature>
<dbReference type="Bgee" id="ENSDARG00000104641">
    <property type="expression patterns" value="Expressed in blastula and 19 other cell types or tissues"/>
</dbReference>
<evidence type="ECO:0000313" key="15">
    <source>
        <dbReference type="RefSeq" id="XP_017206987.1"/>
    </source>
</evidence>
<feature type="domain" description="C2H2-type" evidence="12">
    <location>
        <begin position="884"/>
        <end position="911"/>
    </location>
</feature>
<dbReference type="SMART" id="SM00355">
    <property type="entry name" value="ZnF_C2H2"/>
    <property type="match status" value="24"/>
</dbReference>
<evidence type="ECO:0000256" key="9">
    <source>
        <dbReference type="ARBA" id="ARBA00023242"/>
    </source>
</evidence>
<feature type="domain" description="C2H2-type" evidence="12">
    <location>
        <begin position="726"/>
        <end position="754"/>
    </location>
</feature>
<evidence type="ECO:0000256" key="1">
    <source>
        <dbReference type="ARBA" id="ARBA00004123"/>
    </source>
</evidence>
<feature type="domain" description="C2H2-type" evidence="12">
    <location>
        <begin position="1102"/>
        <end position="1129"/>
    </location>
</feature>
<dbReference type="OrthoDB" id="6105938at2759"/>
<evidence type="ECO:0000259" key="12">
    <source>
        <dbReference type="PROSITE" id="PS50157"/>
    </source>
</evidence>
<keyword evidence="8" id="KW-0804">Transcription</keyword>
<dbReference type="PROSITE" id="PS00028">
    <property type="entry name" value="ZINC_FINGER_C2H2_1"/>
    <property type="match status" value="19"/>
</dbReference>
<dbReference type="Ensembl" id="ENSDART00000163244.2">
    <property type="protein sequence ID" value="ENSDARP00000133449.1"/>
    <property type="gene ID" value="ENSDARG00000104641.2"/>
</dbReference>
<feature type="domain" description="C2H2-type" evidence="12">
    <location>
        <begin position="1054"/>
        <end position="1081"/>
    </location>
</feature>
<keyword evidence="6" id="KW-0805">Transcription regulation</keyword>
<reference evidence="13" key="2">
    <citation type="submission" date="2015-11" db="UniProtKB">
        <authorList>
            <consortium name="Ensembl"/>
        </authorList>
    </citation>
    <scope>IDENTIFICATION</scope>
    <source>
        <strain evidence="13">Tuebingen</strain>
    </source>
</reference>
<feature type="domain" description="C2H2-type" evidence="12">
    <location>
        <begin position="1210"/>
        <end position="1238"/>
    </location>
</feature>
<evidence type="ECO:0000313" key="13">
    <source>
        <dbReference type="Ensembl" id="ENSDARP00000133449"/>
    </source>
</evidence>